<feature type="signal peptide" evidence="14">
    <location>
        <begin position="1"/>
        <end position="25"/>
    </location>
</feature>
<dbReference type="EC" id="3.1.3.62" evidence="4"/>
<keyword evidence="6 14" id="KW-0732">Signal</keyword>
<organism evidence="15 16">
    <name type="scientific">Roseateles agri</name>
    <dbReference type="NCBI Taxonomy" id="3098619"/>
    <lineage>
        <taxon>Bacteria</taxon>
        <taxon>Pseudomonadati</taxon>
        <taxon>Pseudomonadota</taxon>
        <taxon>Betaproteobacteria</taxon>
        <taxon>Burkholderiales</taxon>
        <taxon>Sphaerotilaceae</taxon>
        <taxon>Roseateles</taxon>
    </lineage>
</organism>
<evidence type="ECO:0000256" key="7">
    <source>
        <dbReference type="ARBA" id="ARBA00022801"/>
    </source>
</evidence>
<evidence type="ECO:0000313" key="15">
    <source>
        <dbReference type="EMBL" id="MDY0743952.1"/>
    </source>
</evidence>
<evidence type="ECO:0000256" key="13">
    <source>
        <dbReference type="ARBA" id="ARBA00043832"/>
    </source>
</evidence>
<dbReference type="Proteomes" id="UP001285263">
    <property type="component" value="Unassembled WGS sequence"/>
</dbReference>
<evidence type="ECO:0000256" key="2">
    <source>
        <dbReference type="ARBA" id="ARBA00008422"/>
    </source>
</evidence>
<dbReference type="EMBL" id="JAXCLA010000002">
    <property type="protein sequence ID" value="MDY0743952.1"/>
    <property type="molecule type" value="Genomic_DNA"/>
</dbReference>
<accession>A0ABU5DFM3</accession>
<comment type="similarity">
    <text evidence="2">Belongs to the histidine acid phosphatase family. MINPP1 subfamily.</text>
</comment>
<dbReference type="InterPro" id="IPR029033">
    <property type="entry name" value="His_PPase_superfam"/>
</dbReference>
<comment type="catalytic activity">
    <reaction evidence="10">
        <text>1D-myo-inositol 1,2,5,6-tetrakisphosphate + H2O = 1D-myo-inositol 1,2,6-trisphosphate + phosphate</text>
        <dbReference type="Rhea" id="RHEA:77119"/>
        <dbReference type="ChEBI" id="CHEBI:15377"/>
        <dbReference type="ChEBI" id="CHEBI:43474"/>
        <dbReference type="ChEBI" id="CHEBI:195535"/>
        <dbReference type="ChEBI" id="CHEBI:195537"/>
        <dbReference type="EC" id="3.1.3.62"/>
    </reaction>
    <physiologicalReaction direction="left-to-right" evidence="10">
        <dbReference type="Rhea" id="RHEA:77120"/>
    </physiologicalReaction>
</comment>
<evidence type="ECO:0000256" key="10">
    <source>
        <dbReference type="ARBA" id="ARBA00043668"/>
    </source>
</evidence>
<protein>
    <recommendedName>
        <fullName evidence="5">Multiple inositol polyphosphate phosphatase 1</fullName>
        <ecNumber evidence="4">3.1.3.62</ecNumber>
        <ecNumber evidence="3">3.1.3.80</ecNumber>
    </recommendedName>
    <alternativeName>
        <fullName evidence="9">2,3-bisphosphoglycerate 3-phosphatase</fullName>
    </alternativeName>
</protein>
<evidence type="ECO:0000256" key="3">
    <source>
        <dbReference type="ARBA" id="ARBA00012976"/>
    </source>
</evidence>
<comment type="caution">
    <text evidence="15">The sequence shown here is derived from an EMBL/GenBank/DDBJ whole genome shotgun (WGS) entry which is preliminary data.</text>
</comment>
<comment type="catalytic activity">
    <reaction evidence="11">
        <text>1D-myo-inositol 1,2,4,5,6-pentakisphosphate + H2O = 1D-myo-inositol 1,2,5,6-tetrakisphosphate + phosphate</text>
        <dbReference type="Rhea" id="RHEA:77115"/>
        <dbReference type="ChEBI" id="CHEBI:15377"/>
        <dbReference type="ChEBI" id="CHEBI:43474"/>
        <dbReference type="ChEBI" id="CHEBI:57798"/>
        <dbReference type="ChEBI" id="CHEBI:195535"/>
        <dbReference type="EC" id="3.1.3.62"/>
    </reaction>
    <physiologicalReaction direction="left-to-right" evidence="11">
        <dbReference type="Rhea" id="RHEA:77116"/>
    </physiologicalReaction>
</comment>
<keyword evidence="8" id="KW-0472">Membrane</keyword>
<dbReference type="PANTHER" id="PTHR20963:SF8">
    <property type="entry name" value="MULTIPLE INOSITOL POLYPHOSPHATE PHOSPHATASE 1"/>
    <property type="match status" value="1"/>
</dbReference>
<evidence type="ECO:0000256" key="12">
    <source>
        <dbReference type="ARBA" id="ARBA00043691"/>
    </source>
</evidence>
<sequence>MAAPFRNFRLTACAAALLLGAIAHADAQTAASLYLGSKSTYAPGQDPASYEAPPTGFAPIYTEIVARHGSRGLSSASSDLALYSMWTAANAAGALTKLGKSLGPDLQRVTRANALLGYGVSGISAPGYGNLTQVGIAEHQGLAARMAARVSPLLGNAAAAAAQAQTAPRQIVVSTSGVNRAIDSSNFFTQSLAATVPGIAPLIVKSPALTAYPTNKPVAQAAGVNRFELYFHKLAAGTDLPATTDAYYPVYQSSRAYQSYLASDATMNGKVNGLVYGAASKAAARAALATIFTASFLDALDAGTTHYANTGSYTFTSDDGLFTTTVTGDGGTTLANLVDAANALYGVYAITPAMVKEVPVSFAKYLPTVPLQTLAYVSDLQDFYQKGPGIAEAGDINSRMSQALLDDFFKEVDAIAAGNLAHAAKLRFTHAEIIIPFATRLGLPWASTAVPQAQDYRYETNDWRGERVAPLAANVQWDVFTNGSGTLLVKMYYNEKETDFPPACEAARYLAGSASHYYEYTRLTSCYGHAAAAAVANVRASIKR</sequence>
<comment type="subcellular location">
    <subcellularLocation>
        <location evidence="1">Membrane</location>
    </subcellularLocation>
</comment>
<keyword evidence="16" id="KW-1185">Reference proteome</keyword>
<gene>
    <name evidence="15" type="ORF">SNE35_05525</name>
</gene>
<dbReference type="Gene3D" id="3.40.50.1240">
    <property type="entry name" value="Phosphoglycerate mutase-like"/>
    <property type="match status" value="1"/>
</dbReference>
<evidence type="ECO:0000256" key="11">
    <source>
        <dbReference type="ARBA" id="ARBA00043671"/>
    </source>
</evidence>
<dbReference type="PANTHER" id="PTHR20963">
    <property type="entry name" value="MULTIPLE INOSITOL POLYPHOSPHATE PHOSPHATASE-RELATED"/>
    <property type="match status" value="1"/>
</dbReference>
<reference evidence="15 16" key="1">
    <citation type="submission" date="2023-11" db="EMBL/GenBank/DDBJ databases">
        <title>Paucibacter sp. nov., isolated from fresh soil in Korea.</title>
        <authorList>
            <person name="Le N.T.T."/>
        </authorList>
    </citation>
    <scope>NUCLEOTIDE SEQUENCE [LARGE SCALE GENOMIC DNA]</scope>
    <source>
        <strain evidence="15 16">R3-3</strain>
    </source>
</reference>
<dbReference type="SUPFAM" id="SSF53254">
    <property type="entry name" value="Phosphoglycerate mutase-like"/>
    <property type="match status" value="1"/>
</dbReference>
<evidence type="ECO:0000256" key="4">
    <source>
        <dbReference type="ARBA" id="ARBA00013040"/>
    </source>
</evidence>
<evidence type="ECO:0000256" key="6">
    <source>
        <dbReference type="ARBA" id="ARBA00022729"/>
    </source>
</evidence>
<dbReference type="InterPro" id="IPR000560">
    <property type="entry name" value="His_Pase_clade-2"/>
</dbReference>
<evidence type="ECO:0000256" key="1">
    <source>
        <dbReference type="ARBA" id="ARBA00004370"/>
    </source>
</evidence>
<evidence type="ECO:0000256" key="5">
    <source>
        <dbReference type="ARBA" id="ARBA00018097"/>
    </source>
</evidence>
<dbReference type="RefSeq" id="WP_320421865.1">
    <property type="nucleotide sequence ID" value="NZ_JAXCLA010000002.1"/>
</dbReference>
<feature type="chain" id="PRO_5045373990" description="Multiple inositol polyphosphate phosphatase 1" evidence="14">
    <location>
        <begin position="26"/>
        <end position="544"/>
    </location>
</feature>
<evidence type="ECO:0000256" key="9">
    <source>
        <dbReference type="ARBA" id="ARBA00031642"/>
    </source>
</evidence>
<proteinExistence type="inferred from homology"/>
<comment type="catalytic activity">
    <reaction evidence="12">
        <text>1D-myo-inositol hexakisphosphate + H2O = 1D-myo-inositol 1,2,4,5,6-pentakisphosphate + phosphate</text>
        <dbReference type="Rhea" id="RHEA:16989"/>
        <dbReference type="ChEBI" id="CHEBI:15377"/>
        <dbReference type="ChEBI" id="CHEBI:43474"/>
        <dbReference type="ChEBI" id="CHEBI:57798"/>
        <dbReference type="ChEBI" id="CHEBI:58130"/>
        <dbReference type="EC" id="3.1.3.62"/>
    </reaction>
    <physiologicalReaction direction="left-to-right" evidence="12">
        <dbReference type="Rhea" id="RHEA:16990"/>
    </physiologicalReaction>
</comment>
<evidence type="ECO:0000256" key="8">
    <source>
        <dbReference type="ARBA" id="ARBA00023136"/>
    </source>
</evidence>
<keyword evidence="7" id="KW-0378">Hydrolase</keyword>
<dbReference type="Pfam" id="PF00328">
    <property type="entry name" value="His_Phos_2"/>
    <property type="match status" value="1"/>
</dbReference>
<evidence type="ECO:0000313" key="16">
    <source>
        <dbReference type="Proteomes" id="UP001285263"/>
    </source>
</evidence>
<evidence type="ECO:0000256" key="14">
    <source>
        <dbReference type="SAM" id="SignalP"/>
    </source>
</evidence>
<name>A0ABU5DFM3_9BURK</name>
<comment type="catalytic activity">
    <reaction evidence="13">
        <text>(2R)-2,3-bisphosphoglycerate + H2O = (2R)-2-phosphoglycerate + phosphate</text>
        <dbReference type="Rhea" id="RHEA:27381"/>
        <dbReference type="ChEBI" id="CHEBI:15377"/>
        <dbReference type="ChEBI" id="CHEBI:43474"/>
        <dbReference type="ChEBI" id="CHEBI:58248"/>
        <dbReference type="ChEBI" id="CHEBI:58289"/>
        <dbReference type="EC" id="3.1.3.80"/>
    </reaction>
    <physiologicalReaction direction="left-to-right" evidence="13">
        <dbReference type="Rhea" id="RHEA:27382"/>
    </physiologicalReaction>
</comment>
<dbReference type="EC" id="3.1.3.80" evidence="3"/>